<protein>
    <recommendedName>
        <fullName evidence="12">Alcohol dehydrogenase</fullName>
    </recommendedName>
</protein>
<evidence type="ECO:0000259" key="9">
    <source>
        <dbReference type="Pfam" id="PF08240"/>
    </source>
</evidence>
<dbReference type="Proteomes" id="UP001381693">
    <property type="component" value="Unassembled WGS sequence"/>
</dbReference>
<dbReference type="PROSITE" id="PS00059">
    <property type="entry name" value="ADH_ZINC"/>
    <property type="match status" value="1"/>
</dbReference>
<evidence type="ECO:0000256" key="3">
    <source>
        <dbReference type="ARBA" id="ARBA00022833"/>
    </source>
</evidence>
<dbReference type="InterPro" id="IPR013154">
    <property type="entry name" value="ADH-like_N"/>
</dbReference>
<dbReference type="PANTHER" id="PTHR43880">
    <property type="entry name" value="ALCOHOL DEHYDROGENASE"/>
    <property type="match status" value="1"/>
</dbReference>
<keyword evidence="3 6" id="KW-0862">Zinc</keyword>
<evidence type="ECO:0000256" key="1">
    <source>
        <dbReference type="ARBA" id="ARBA00001947"/>
    </source>
</evidence>
<sequence length="594" mass="66018">MHKNTLRKSNSEGSNLWQEQEMKPSNPPAPLLISNRTSIHFQLVGDSHIRNIFEVMVKRMANPRLLYRVESFDKDRWEEARVMYKRKRNYFHELYHEVIHLDIPLKVTYRWEAMLQNLPSLLESWISGTEPRPTLLLFGTTLHFIARTSDIYFKYGPQKAAQNFTSHLKLLTPFLSEFAKTTMVVYKMQDHIQHLASRVAATHTCSKTSTRGYSSKNMSSTKGKVIRCRAAVAWEKNKPMTIEEVEVSPPKAKEIRVRIVASGICHSDLSALAGILPFVRFPTVLGHEGGGIVESVGSEVTSVKEGDHILTSFLAKCNECIYCKSTRTNLCIRFLKTSDELGYMHDGTTRFSCKGKELYHFVGCSTFTEYTVLDDHQFSKVNKGAPLDKICILGCGVTAGYGTPVKLAQITPGSTCAVFGLGAVGLGAVMGCKVRGAATIIGVDINNDKKTIAQKFGVTDFCNPNDSDKPIQEVLKEMTQKGCDFTFECVGNTAVIESALEAARPGTGKCVITGAPPKGQKLSIDPYQLLFGRVLTGCFLGGFTLDEVSGLVEDYLKTKIMVDEFITLTKSFEEANEAFDILRQGKTLKIVLKV</sequence>
<dbReference type="SUPFAM" id="SSF50129">
    <property type="entry name" value="GroES-like"/>
    <property type="match status" value="2"/>
</dbReference>
<evidence type="ECO:0000313" key="10">
    <source>
        <dbReference type="EMBL" id="KAK7006071.1"/>
    </source>
</evidence>
<evidence type="ECO:0008006" key="12">
    <source>
        <dbReference type="Google" id="ProtNLM"/>
    </source>
</evidence>
<dbReference type="GO" id="GO:0005829">
    <property type="term" value="C:cytosol"/>
    <property type="evidence" value="ECO:0007669"/>
    <property type="project" value="TreeGrafter"/>
</dbReference>
<feature type="domain" description="Alcohol dehydrogenase-like C-terminal" evidence="8">
    <location>
        <begin position="423"/>
        <end position="545"/>
    </location>
</feature>
<dbReference type="Pfam" id="PF08240">
    <property type="entry name" value="ADH_N"/>
    <property type="match status" value="1"/>
</dbReference>
<keyword evidence="2 6" id="KW-0479">Metal-binding</keyword>
<dbReference type="EMBL" id="JAXCGZ010023739">
    <property type="protein sequence ID" value="KAK7006071.1"/>
    <property type="molecule type" value="Genomic_DNA"/>
</dbReference>
<evidence type="ECO:0000256" key="7">
    <source>
        <dbReference type="SAM" id="MobiDB-lite"/>
    </source>
</evidence>
<dbReference type="InterPro" id="IPR013149">
    <property type="entry name" value="ADH-like_C"/>
</dbReference>
<dbReference type="GO" id="GO:0008270">
    <property type="term" value="F:zinc ion binding"/>
    <property type="evidence" value="ECO:0007669"/>
    <property type="project" value="InterPro"/>
</dbReference>
<comment type="cofactor">
    <cofactor evidence="1 6">
        <name>Zn(2+)</name>
        <dbReference type="ChEBI" id="CHEBI:29105"/>
    </cofactor>
</comment>
<dbReference type="Gene3D" id="3.90.180.10">
    <property type="entry name" value="Medium-chain alcohol dehydrogenases, catalytic domain"/>
    <property type="match status" value="1"/>
</dbReference>
<dbReference type="GO" id="GO:0046294">
    <property type="term" value="P:formaldehyde catabolic process"/>
    <property type="evidence" value="ECO:0007669"/>
    <property type="project" value="TreeGrafter"/>
</dbReference>
<feature type="domain" description="Alcohol dehydrogenase-like N-terminal" evidence="9">
    <location>
        <begin position="252"/>
        <end position="381"/>
    </location>
</feature>
<dbReference type="AlphaFoldDB" id="A0AAN8W8Z8"/>
<dbReference type="PANTHER" id="PTHR43880:SF12">
    <property type="entry name" value="ALCOHOL DEHYDROGENASE CLASS-3"/>
    <property type="match status" value="1"/>
</dbReference>
<name>A0AAN8W8Z8_HALRR</name>
<dbReference type="Pfam" id="PF00107">
    <property type="entry name" value="ADH_zinc_N"/>
    <property type="match status" value="1"/>
</dbReference>
<dbReference type="GO" id="GO:0051903">
    <property type="term" value="F:S-(hydroxymethyl)glutathione dehydrogenase [NAD(P)+] activity"/>
    <property type="evidence" value="ECO:0007669"/>
    <property type="project" value="TreeGrafter"/>
</dbReference>
<dbReference type="InterPro" id="IPR002328">
    <property type="entry name" value="ADH_Zn_CS"/>
</dbReference>
<accession>A0AAN8W8Z8</accession>
<organism evidence="10 11">
    <name type="scientific">Halocaridina rubra</name>
    <name type="common">Hawaiian red shrimp</name>
    <dbReference type="NCBI Taxonomy" id="373956"/>
    <lineage>
        <taxon>Eukaryota</taxon>
        <taxon>Metazoa</taxon>
        <taxon>Ecdysozoa</taxon>
        <taxon>Arthropoda</taxon>
        <taxon>Crustacea</taxon>
        <taxon>Multicrustacea</taxon>
        <taxon>Malacostraca</taxon>
        <taxon>Eumalacostraca</taxon>
        <taxon>Eucarida</taxon>
        <taxon>Decapoda</taxon>
        <taxon>Pleocyemata</taxon>
        <taxon>Caridea</taxon>
        <taxon>Atyoidea</taxon>
        <taxon>Atyidae</taxon>
        <taxon>Halocaridina</taxon>
    </lineage>
</organism>
<evidence type="ECO:0000256" key="4">
    <source>
        <dbReference type="ARBA" id="ARBA00023002"/>
    </source>
</evidence>
<dbReference type="InterPro" id="IPR036291">
    <property type="entry name" value="NAD(P)-bd_dom_sf"/>
</dbReference>
<keyword evidence="11" id="KW-1185">Reference proteome</keyword>
<evidence type="ECO:0000259" key="8">
    <source>
        <dbReference type="Pfam" id="PF00107"/>
    </source>
</evidence>
<dbReference type="FunFam" id="3.40.50.720:FF:000003">
    <property type="entry name" value="S-(hydroxymethyl)glutathione dehydrogenase"/>
    <property type="match status" value="1"/>
</dbReference>
<evidence type="ECO:0000256" key="6">
    <source>
        <dbReference type="RuleBase" id="RU361277"/>
    </source>
</evidence>
<comment type="similarity">
    <text evidence="6">Belongs to the zinc-containing alcohol dehydrogenase family.</text>
</comment>
<dbReference type="FunFam" id="3.90.180.10:FF:000067">
    <property type="entry name" value="alcohol dehydrogenase 1-like isoform X1"/>
    <property type="match status" value="1"/>
</dbReference>
<evidence type="ECO:0000256" key="5">
    <source>
        <dbReference type="ARBA" id="ARBA00023027"/>
    </source>
</evidence>
<comment type="caution">
    <text evidence="10">The sequence shown here is derived from an EMBL/GenBank/DDBJ whole genome shotgun (WGS) entry which is preliminary data.</text>
</comment>
<proteinExistence type="inferred from homology"/>
<keyword evidence="4" id="KW-0560">Oxidoreductase</keyword>
<keyword evidence="5" id="KW-0520">NAD</keyword>
<dbReference type="Gene3D" id="3.40.50.720">
    <property type="entry name" value="NAD(P)-binding Rossmann-like Domain"/>
    <property type="match status" value="1"/>
</dbReference>
<feature type="region of interest" description="Disordered" evidence="7">
    <location>
        <begin position="1"/>
        <end position="29"/>
    </location>
</feature>
<dbReference type="InterPro" id="IPR011032">
    <property type="entry name" value="GroES-like_sf"/>
</dbReference>
<reference evidence="10 11" key="1">
    <citation type="submission" date="2023-11" db="EMBL/GenBank/DDBJ databases">
        <title>Halocaridina rubra genome assembly.</title>
        <authorList>
            <person name="Smith C."/>
        </authorList>
    </citation>
    <scope>NUCLEOTIDE SEQUENCE [LARGE SCALE GENOMIC DNA]</scope>
    <source>
        <strain evidence="10">EP-1</strain>
        <tissue evidence="10">Whole</tissue>
    </source>
</reference>
<evidence type="ECO:0000256" key="2">
    <source>
        <dbReference type="ARBA" id="ARBA00022723"/>
    </source>
</evidence>
<feature type="compositionally biased region" description="Polar residues" evidence="7">
    <location>
        <begin position="7"/>
        <end position="18"/>
    </location>
</feature>
<dbReference type="SUPFAM" id="SSF51735">
    <property type="entry name" value="NAD(P)-binding Rossmann-fold domains"/>
    <property type="match status" value="1"/>
</dbReference>
<evidence type="ECO:0000313" key="11">
    <source>
        <dbReference type="Proteomes" id="UP001381693"/>
    </source>
</evidence>
<gene>
    <name evidence="10" type="ORF">SK128_002648</name>
</gene>